<feature type="domain" description="HD-CE" evidence="1">
    <location>
        <begin position="757"/>
        <end position="994"/>
    </location>
</feature>
<dbReference type="Pfam" id="PF24391">
    <property type="entry name" value="HD-CE"/>
    <property type="match status" value="1"/>
</dbReference>
<proteinExistence type="predicted"/>
<protein>
    <recommendedName>
        <fullName evidence="1">HD-CE domain-containing protein</fullName>
    </recommendedName>
</protein>
<reference evidence="2 3" key="1">
    <citation type="submission" date="2016-10" db="EMBL/GenBank/DDBJ databases">
        <authorList>
            <person name="de Groot N.N."/>
        </authorList>
    </citation>
    <scope>NUCLEOTIDE SEQUENCE [LARGE SCALE GENOMIC DNA]</scope>
    <source>
        <strain evidence="2 3">NLAE-zl-C500</strain>
    </source>
</reference>
<organism evidence="2 3">
    <name type="scientific">Bacteroides ovatus</name>
    <dbReference type="NCBI Taxonomy" id="28116"/>
    <lineage>
        <taxon>Bacteria</taxon>
        <taxon>Pseudomonadati</taxon>
        <taxon>Bacteroidota</taxon>
        <taxon>Bacteroidia</taxon>
        <taxon>Bacteroidales</taxon>
        <taxon>Bacteroidaceae</taxon>
        <taxon>Bacteroides</taxon>
    </lineage>
</organism>
<evidence type="ECO:0000313" key="3">
    <source>
        <dbReference type="Proteomes" id="UP000183670"/>
    </source>
</evidence>
<dbReference type="Proteomes" id="UP000183670">
    <property type="component" value="Unassembled WGS sequence"/>
</dbReference>
<evidence type="ECO:0000259" key="1">
    <source>
        <dbReference type="Pfam" id="PF24391"/>
    </source>
</evidence>
<gene>
    <name evidence="2" type="ORF">SAMN05192581_10113</name>
</gene>
<name>A0A1G6G3R6_BACOV</name>
<dbReference type="EMBL" id="FMYE01000011">
    <property type="protein sequence ID" value="SDB76612.1"/>
    <property type="molecule type" value="Genomic_DNA"/>
</dbReference>
<dbReference type="InterPro" id="IPR043502">
    <property type="entry name" value="DNA/RNA_pol_sf"/>
</dbReference>
<dbReference type="SUPFAM" id="SSF56672">
    <property type="entry name" value="DNA/RNA polymerases"/>
    <property type="match status" value="1"/>
</dbReference>
<dbReference type="InterPro" id="IPR056471">
    <property type="entry name" value="HD-CE"/>
</dbReference>
<dbReference type="SUPFAM" id="SSF109604">
    <property type="entry name" value="HD-domain/PDEase-like"/>
    <property type="match status" value="1"/>
</dbReference>
<evidence type="ECO:0000313" key="2">
    <source>
        <dbReference type="EMBL" id="SDB76612.1"/>
    </source>
</evidence>
<dbReference type="AlphaFoldDB" id="A0A1G6G3R6"/>
<sequence length="1144" mass="134862">MKDTKLYKTIVSKENLYKAIYALESYISERNLLKSEDLEQLMQLRDKFDFENISNIITECMNKLEFILNSKNELFDVQVYFKLKKLKSDKFHKETITYRPLHTASLIDQICMAALLIPLMYDDTNGTRNLSELSRMIPHNFFGNIPSKNVEHLFINWSEKYRQYSKVINDKGRQYAKTREYDKEITFDLKDFFPSIDPSRILNYIWVKLSSKYKTDEEQKCLKTVITKLLYFRIKEQNLDNWLDVYYPNMAISAKDGYYISRGIAQGLPQSYFFGNLCMIDVAEKMKATNGLDNSDSYFYVDDSVVFTKSIEESNFPNLIEELNSNVIESPYEKLEPLLPEETIKAISSITYGVSFHKEGKSSICDIEDAFNGLEHLFLVQRPVSMGGWLQGNIDEVDDNVALKKLTALQQAVDNEINNIKENKEKQHANKPEWGETRLKWLRRYKRYFLFRERKLQLNINGGLDKQLCENFRTTFKFDEVIKTTGILSEKLVKSIFENFEEEIFKTEIELIGNEMLDSQKHKFFDEVREFEKKLTEYNCDKNRTKEFLYYNRLTKTLENVSCIFPTGYEGLIKIVRRHRPFRVPSKFIEAVASFGDSDSYSSWNRFPFLATYNPDNHLKNSEDNKRYFPLWSKFIFDNSTDFKRRILNTCFSLSCDIIPGDNLAILKTDIKPVRYFELRLLSMLRNRRFNLQDFCEFSRTFTTTDLNENMEIDLGLLEALGIFRQRVQDPHKIDSLIQTHRLVKSLWHNGSKFLNAYTLHNQEHAINLIKNVIRLINNIDFLNLKANDFFLLFQACYLHDISMVIHPDVASFNASSHEAECLIGKWLKYSVEISRDLDKAFVETKFSLDAIHKLRKKVGLYLIESFQNVFDFFENKVRSTHPNDSAQYIRQWQSKMLKFLTETEADTVATVSHSHGWNTNDVYTLKSAAKDELVSLKYMMILIRLADLLDLANDRIDYYLLRENRSQMGLVSRYHWISHLITDKYELDVDYEVNEKVKLSKHPIKEIIHLDIYLNTEILARMKVHKNPCKNICGNLIMRKTERYPKNGEEYKCIEYTLQNGEYMCDSALCSIEGKEERTCPFLCIWMSERYKWLFSEFGKLKSYLNAVNSPLISSEILVRFFYSNTSTLDQEFYDDIKTFIIK</sequence>
<dbReference type="RefSeq" id="WP_074557464.1">
    <property type="nucleotide sequence ID" value="NZ_FMYE01000011.1"/>
</dbReference>
<accession>A0A1G6G3R6</accession>